<dbReference type="EMBL" id="PHFW01000002">
    <property type="protein sequence ID" value="PQM27490.1"/>
    <property type="molecule type" value="Genomic_DNA"/>
</dbReference>
<dbReference type="InterPro" id="IPR046373">
    <property type="entry name" value="Acyl-CoA_Oxase/DH_mid-dom_sf"/>
</dbReference>
<dbReference type="GO" id="GO:0003995">
    <property type="term" value="F:acyl-CoA dehydrogenase activity"/>
    <property type="evidence" value="ECO:0007669"/>
    <property type="project" value="TreeGrafter"/>
</dbReference>
<dbReference type="GO" id="GO:0033539">
    <property type="term" value="P:fatty acid beta-oxidation using acyl-CoA dehydrogenase"/>
    <property type="evidence" value="ECO:0007669"/>
    <property type="project" value="TreeGrafter"/>
</dbReference>
<comment type="caution">
    <text evidence="3">The sequence shown here is derived from an EMBL/GenBank/DDBJ whole genome shotgun (WGS) entry which is preliminary data.</text>
</comment>
<dbReference type="PANTHER" id="PTHR48083">
    <property type="entry name" value="MEDIUM-CHAIN SPECIFIC ACYL-COA DEHYDROGENASE, MITOCHONDRIAL-RELATED"/>
    <property type="match status" value="1"/>
</dbReference>
<name>A0A2S8B571_9SPHN</name>
<feature type="domain" description="Acyl-CoA dehydrogenase C-terminal" evidence="2">
    <location>
        <begin position="259"/>
        <end position="389"/>
    </location>
</feature>
<dbReference type="Gene3D" id="2.40.110.10">
    <property type="entry name" value="Butyryl-CoA Dehydrogenase, subunit A, domain 2"/>
    <property type="match status" value="1"/>
</dbReference>
<evidence type="ECO:0000313" key="4">
    <source>
        <dbReference type="Proteomes" id="UP000238954"/>
    </source>
</evidence>
<keyword evidence="1" id="KW-0560">Oxidoreductase</keyword>
<dbReference type="PANTHER" id="PTHR48083:SF2">
    <property type="entry name" value="MEDIUM-CHAIN SPECIFIC ACYL-COA DEHYDROGENASE, MITOCHONDRIAL"/>
    <property type="match status" value="1"/>
</dbReference>
<protein>
    <recommendedName>
        <fullName evidence="2">Acyl-CoA dehydrogenase C-terminal domain-containing protein</fullName>
    </recommendedName>
</protein>
<evidence type="ECO:0000313" key="3">
    <source>
        <dbReference type="EMBL" id="PQM27490.1"/>
    </source>
</evidence>
<dbReference type="Pfam" id="PF08028">
    <property type="entry name" value="Acyl-CoA_dh_2"/>
    <property type="match status" value="1"/>
</dbReference>
<keyword evidence="4" id="KW-1185">Reference proteome</keyword>
<dbReference type="Gene3D" id="1.10.540.10">
    <property type="entry name" value="Acyl-CoA dehydrogenase/oxidase, N-terminal domain"/>
    <property type="match status" value="1"/>
</dbReference>
<dbReference type="InterPro" id="IPR037069">
    <property type="entry name" value="AcylCoA_DH/ox_N_sf"/>
</dbReference>
<evidence type="ECO:0000259" key="2">
    <source>
        <dbReference type="Pfam" id="PF08028"/>
    </source>
</evidence>
<dbReference type="Proteomes" id="UP000238954">
    <property type="component" value="Chromosome"/>
</dbReference>
<dbReference type="InterPro" id="IPR050741">
    <property type="entry name" value="Acyl-CoA_dehydrogenase"/>
</dbReference>
<dbReference type="InterPro" id="IPR036250">
    <property type="entry name" value="AcylCo_DH-like_C"/>
</dbReference>
<dbReference type="Gene3D" id="1.20.140.10">
    <property type="entry name" value="Butyryl-CoA Dehydrogenase, subunit A, domain 3"/>
    <property type="match status" value="1"/>
</dbReference>
<dbReference type="GO" id="GO:0050660">
    <property type="term" value="F:flavin adenine dinucleotide binding"/>
    <property type="evidence" value="ECO:0007669"/>
    <property type="project" value="InterPro"/>
</dbReference>
<sequence length="411" mass="45019">MMPEGKNVQCYPPAPDDFLSPDALAELTPQSIIERMRALTGPLRAGARQAEEQRRPIDELWDEIRASGYFYMLVPKAYGGLEASIDEIVDATLPIAEGCASTAWVAIFGLVHNRHMVAFPKAFQDELFGGGRYGIIATGTVPMGQAKHVDGGFVLNGLWKWSTCLTQADWVMLLAETEVDGQKTAGSFMVPVGDVLSIDTWTTDGMRATGTHDVAVADLFVPEHRVNLVQGRDGSGRGAQLYDNPIYRVPLSPLLAFTTAVPVVGAAKAAVELYRERLSKHVKRGTEGSQSDKQASQIRLARADTMVAVAEATVRQAMKDNLKGIELDGDEQVVFRSKLRAQMTFAAQLCRQAVQIVCESTGTSIHYLDNPLQRIWRDMMVMTSHIIFDDDVTMEQHGRGMLGLPPTTAIN</sequence>
<gene>
    <name evidence="3" type="ORF">CVO77_02565</name>
</gene>
<dbReference type="InterPro" id="IPR009100">
    <property type="entry name" value="AcylCoA_DH/oxidase_NM_dom_sf"/>
</dbReference>
<dbReference type="SUPFAM" id="SSF47203">
    <property type="entry name" value="Acyl-CoA dehydrogenase C-terminal domain-like"/>
    <property type="match status" value="1"/>
</dbReference>
<accession>A0A2S8B571</accession>
<dbReference type="GO" id="GO:0005737">
    <property type="term" value="C:cytoplasm"/>
    <property type="evidence" value="ECO:0007669"/>
    <property type="project" value="TreeGrafter"/>
</dbReference>
<dbReference type="PIRSF" id="PIRSF016578">
    <property type="entry name" value="HsaA"/>
    <property type="match status" value="1"/>
</dbReference>
<organism evidence="3 4">
    <name type="scientific">Sphingopyxis lindanitolerans</name>
    <dbReference type="NCBI Taxonomy" id="2054227"/>
    <lineage>
        <taxon>Bacteria</taxon>
        <taxon>Pseudomonadati</taxon>
        <taxon>Pseudomonadota</taxon>
        <taxon>Alphaproteobacteria</taxon>
        <taxon>Sphingomonadales</taxon>
        <taxon>Sphingomonadaceae</taxon>
        <taxon>Sphingopyxis</taxon>
    </lineage>
</organism>
<dbReference type="InterPro" id="IPR013107">
    <property type="entry name" value="Acyl-CoA_DH_C"/>
</dbReference>
<dbReference type="AlphaFoldDB" id="A0A2S8B571"/>
<reference evidence="4" key="1">
    <citation type="submission" date="2017-11" db="EMBL/GenBank/DDBJ databases">
        <title>The complete genome sequence of Sphingopyxis pomeranensis sp. nov. strain WS5A3p.</title>
        <authorList>
            <person name="Kaminski M.A."/>
        </authorList>
    </citation>
    <scope>NUCLEOTIDE SEQUENCE [LARGE SCALE GENOMIC DNA]</scope>
    <source>
        <strain evidence="4">WS5A3p</strain>
    </source>
</reference>
<evidence type="ECO:0000256" key="1">
    <source>
        <dbReference type="ARBA" id="ARBA00023002"/>
    </source>
</evidence>
<dbReference type="SUPFAM" id="SSF56645">
    <property type="entry name" value="Acyl-CoA dehydrogenase NM domain-like"/>
    <property type="match status" value="1"/>
</dbReference>
<proteinExistence type="predicted"/>